<feature type="compositionally biased region" description="Basic and acidic residues" evidence="1">
    <location>
        <begin position="87"/>
        <end position="110"/>
    </location>
</feature>
<evidence type="ECO:0000313" key="3">
    <source>
        <dbReference type="Proteomes" id="UP000011648"/>
    </source>
</evidence>
<feature type="compositionally biased region" description="Basic and acidic residues" evidence="1">
    <location>
        <begin position="17"/>
        <end position="47"/>
    </location>
</feature>
<gene>
    <name evidence="2" type="ORF">C484_21132</name>
</gene>
<evidence type="ECO:0000256" key="1">
    <source>
        <dbReference type="SAM" id="MobiDB-lite"/>
    </source>
</evidence>
<protein>
    <recommendedName>
        <fullName evidence="4">Small CPxCG-related zinc finger protein</fullName>
    </recommendedName>
</protein>
<dbReference type="AlphaFoldDB" id="L9ZIX9"/>
<keyword evidence="3" id="KW-1185">Reference proteome</keyword>
<dbReference type="EMBL" id="AOIL01000069">
    <property type="protein sequence ID" value="ELY85108.1"/>
    <property type="molecule type" value="Genomic_DNA"/>
</dbReference>
<name>L9ZIX9_9EURY</name>
<dbReference type="RefSeq" id="WP_006827791.1">
    <property type="nucleotide sequence ID" value="NZ_AOIL01000069.1"/>
</dbReference>
<feature type="region of interest" description="Disordered" evidence="1">
    <location>
        <begin position="73"/>
        <end position="110"/>
    </location>
</feature>
<dbReference type="PATRIC" id="fig|1230458.4.peg.4261"/>
<reference evidence="2 3" key="1">
    <citation type="journal article" date="2014" name="PLoS Genet.">
        <title>Phylogenetically driven sequencing of extremely halophilic archaea reveals strategies for static and dynamic osmo-response.</title>
        <authorList>
            <person name="Becker E.A."/>
            <person name="Seitzer P.M."/>
            <person name="Tritt A."/>
            <person name="Larsen D."/>
            <person name="Krusor M."/>
            <person name="Yao A.I."/>
            <person name="Wu D."/>
            <person name="Madern D."/>
            <person name="Eisen J.A."/>
            <person name="Darling A.E."/>
            <person name="Facciotti M.T."/>
        </authorList>
    </citation>
    <scope>NUCLEOTIDE SEQUENCE [LARGE SCALE GENOMIC DNA]</scope>
    <source>
        <strain evidence="2 3">DSM 12281</strain>
    </source>
</reference>
<accession>L9ZIX9</accession>
<evidence type="ECO:0008006" key="4">
    <source>
        <dbReference type="Google" id="ProtNLM"/>
    </source>
</evidence>
<sequence length="110" mass="11864">MGLRDDNESDTEPNENDDAHKNPGETHEHPGDAHENPDSAADHEFRTCPRCGEPITRTTVIGPTDAVAGPCGCRVAPPVPDGVAQGDRADCPERPERPERSNRADRADES</sequence>
<feature type="region of interest" description="Disordered" evidence="1">
    <location>
        <begin position="1"/>
        <end position="57"/>
    </location>
</feature>
<feature type="compositionally biased region" description="Acidic residues" evidence="1">
    <location>
        <begin position="7"/>
        <end position="16"/>
    </location>
</feature>
<dbReference type="Proteomes" id="UP000011648">
    <property type="component" value="Unassembled WGS sequence"/>
</dbReference>
<proteinExistence type="predicted"/>
<evidence type="ECO:0000313" key="2">
    <source>
        <dbReference type="EMBL" id="ELY85108.1"/>
    </source>
</evidence>
<dbReference type="OrthoDB" id="193769at2157"/>
<organism evidence="2 3">
    <name type="scientific">Natrialba taiwanensis DSM 12281</name>
    <dbReference type="NCBI Taxonomy" id="1230458"/>
    <lineage>
        <taxon>Archaea</taxon>
        <taxon>Methanobacteriati</taxon>
        <taxon>Methanobacteriota</taxon>
        <taxon>Stenosarchaea group</taxon>
        <taxon>Halobacteria</taxon>
        <taxon>Halobacteriales</taxon>
        <taxon>Natrialbaceae</taxon>
        <taxon>Natrialba</taxon>
    </lineage>
</organism>
<comment type="caution">
    <text evidence="2">The sequence shown here is derived from an EMBL/GenBank/DDBJ whole genome shotgun (WGS) entry which is preliminary data.</text>
</comment>